<keyword evidence="2" id="KW-1185">Reference proteome</keyword>
<dbReference type="EMBL" id="BMAW01056117">
    <property type="protein sequence ID" value="GFT04385.1"/>
    <property type="molecule type" value="Genomic_DNA"/>
</dbReference>
<comment type="caution">
    <text evidence="1">The sequence shown here is derived from an EMBL/GenBank/DDBJ whole genome shotgun (WGS) entry which is preliminary data.</text>
</comment>
<accession>A0A8X6NBJ3</accession>
<dbReference type="AlphaFoldDB" id="A0A8X6NBJ3"/>
<gene>
    <name evidence="1" type="ORF">NPIL_451721</name>
</gene>
<proteinExistence type="predicted"/>
<name>A0A8X6NBJ3_NEPPI</name>
<evidence type="ECO:0000313" key="1">
    <source>
        <dbReference type="EMBL" id="GFT04385.1"/>
    </source>
</evidence>
<sequence>MSGNYQLVYSVTGRERGSFFALPLGGGKGKKRKVGVKMALSRLADLPSKHPFITMSVMLLACVCQAGVNGSSRFFPLVEVAVGSLLISFLLVGEKIVAECGWFSHGKIKERDAFELDPVVEFGHGFVRGFAVDVQKIKVNMFIGCRMEEREKNEL</sequence>
<dbReference type="Proteomes" id="UP000887013">
    <property type="component" value="Unassembled WGS sequence"/>
</dbReference>
<reference evidence="1" key="1">
    <citation type="submission" date="2020-08" db="EMBL/GenBank/DDBJ databases">
        <title>Multicomponent nature underlies the extraordinary mechanical properties of spider dragline silk.</title>
        <authorList>
            <person name="Kono N."/>
            <person name="Nakamura H."/>
            <person name="Mori M."/>
            <person name="Yoshida Y."/>
            <person name="Ohtoshi R."/>
            <person name="Malay A.D."/>
            <person name="Moran D.A.P."/>
            <person name="Tomita M."/>
            <person name="Numata K."/>
            <person name="Arakawa K."/>
        </authorList>
    </citation>
    <scope>NUCLEOTIDE SEQUENCE</scope>
</reference>
<evidence type="ECO:0000313" key="2">
    <source>
        <dbReference type="Proteomes" id="UP000887013"/>
    </source>
</evidence>
<protein>
    <submittedName>
        <fullName evidence="1">Uncharacterized protein</fullName>
    </submittedName>
</protein>
<organism evidence="1 2">
    <name type="scientific">Nephila pilipes</name>
    <name type="common">Giant wood spider</name>
    <name type="synonym">Nephila maculata</name>
    <dbReference type="NCBI Taxonomy" id="299642"/>
    <lineage>
        <taxon>Eukaryota</taxon>
        <taxon>Metazoa</taxon>
        <taxon>Ecdysozoa</taxon>
        <taxon>Arthropoda</taxon>
        <taxon>Chelicerata</taxon>
        <taxon>Arachnida</taxon>
        <taxon>Araneae</taxon>
        <taxon>Araneomorphae</taxon>
        <taxon>Entelegynae</taxon>
        <taxon>Araneoidea</taxon>
        <taxon>Nephilidae</taxon>
        <taxon>Nephila</taxon>
    </lineage>
</organism>